<accession>A0A645INQ8</accession>
<dbReference type="EMBL" id="VSSQ01119027">
    <property type="protein sequence ID" value="MPN52686.1"/>
    <property type="molecule type" value="Genomic_DNA"/>
</dbReference>
<reference evidence="1" key="1">
    <citation type="submission" date="2019-08" db="EMBL/GenBank/DDBJ databases">
        <authorList>
            <person name="Kucharzyk K."/>
            <person name="Murdoch R.W."/>
            <person name="Higgins S."/>
            <person name="Loffler F."/>
        </authorList>
    </citation>
    <scope>NUCLEOTIDE SEQUENCE</scope>
</reference>
<dbReference type="AlphaFoldDB" id="A0A645INQ8"/>
<sequence>MNLSGLTFGIYPLSAAGMPFGLAVGPEDNAIKGVIEERD</sequence>
<comment type="caution">
    <text evidence="1">The sequence shown here is derived from an EMBL/GenBank/DDBJ whole genome shotgun (WGS) entry which is preliminary data.</text>
</comment>
<organism evidence="1">
    <name type="scientific">bioreactor metagenome</name>
    <dbReference type="NCBI Taxonomy" id="1076179"/>
    <lineage>
        <taxon>unclassified sequences</taxon>
        <taxon>metagenomes</taxon>
        <taxon>ecological metagenomes</taxon>
    </lineage>
</organism>
<name>A0A645INQ8_9ZZZZ</name>
<proteinExistence type="predicted"/>
<protein>
    <submittedName>
        <fullName evidence="1">Uncharacterized protein</fullName>
    </submittedName>
</protein>
<gene>
    <name evidence="1" type="ORF">SDC9_200348</name>
</gene>
<evidence type="ECO:0000313" key="1">
    <source>
        <dbReference type="EMBL" id="MPN52686.1"/>
    </source>
</evidence>